<comment type="similarity">
    <text evidence="1">Belongs to the sigma-70 factor family. ECF subfamily.</text>
</comment>
<dbReference type="CDD" id="cd06171">
    <property type="entry name" value="Sigma70_r4"/>
    <property type="match status" value="1"/>
</dbReference>
<accession>A0A0C1U0R4</accession>
<dbReference type="AlphaFoldDB" id="A0A0C1U0R4"/>
<keyword evidence="4" id="KW-0804">Transcription</keyword>
<dbReference type="EMBL" id="JXBL01000001">
    <property type="protein sequence ID" value="KIE41400.1"/>
    <property type="molecule type" value="Genomic_DNA"/>
</dbReference>
<dbReference type="GO" id="GO:0006352">
    <property type="term" value="P:DNA-templated transcription initiation"/>
    <property type="evidence" value="ECO:0007669"/>
    <property type="project" value="InterPro"/>
</dbReference>
<dbReference type="InterPro" id="IPR013324">
    <property type="entry name" value="RNA_pol_sigma_r3/r4-like"/>
</dbReference>
<dbReference type="PANTHER" id="PTHR43133">
    <property type="entry name" value="RNA POLYMERASE ECF-TYPE SIGMA FACTO"/>
    <property type="match status" value="1"/>
</dbReference>
<dbReference type="Gene3D" id="1.10.1740.10">
    <property type="match status" value="1"/>
</dbReference>
<organism evidence="6 7">
    <name type="scientific">Geobacter soli</name>
    <dbReference type="NCBI Taxonomy" id="1510391"/>
    <lineage>
        <taxon>Bacteria</taxon>
        <taxon>Pseudomonadati</taxon>
        <taxon>Thermodesulfobacteriota</taxon>
        <taxon>Desulfuromonadia</taxon>
        <taxon>Geobacterales</taxon>
        <taxon>Geobacteraceae</taxon>
        <taxon>Geobacter</taxon>
    </lineage>
</organism>
<evidence type="ECO:0000256" key="1">
    <source>
        <dbReference type="ARBA" id="ARBA00010641"/>
    </source>
</evidence>
<dbReference type="SUPFAM" id="SSF88659">
    <property type="entry name" value="Sigma3 and sigma4 domains of RNA polymerase sigma factors"/>
    <property type="match status" value="1"/>
</dbReference>
<dbReference type="InterPro" id="IPR039425">
    <property type="entry name" value="RNA_pol_sigma-70-like"/>
</dbReference>
<reference evidence="6 7" key="1">
    <citation type="submission" date="2015-01" db="EMBL/GenBank/DDBJ databases">
        <title>Genome sequence of the anaerobic bacterium Geobacter soli GSS01, a dissimilatory Fe(III) reducer from soil.</title>
        <authorList>
            <person name="Yang G."/>
            <person name="Zhou S."/>
        </authorList>
    </citation>
    <scope>NUCLEOTIDE SEQUENCE [LARGE SCALE GENOMIC DNA]</scope>
    <source>
        <strain evidence="6 7">GSS01</strain>
    </source>
</reference>
<sequence length="181" mass="20620">MTLDTTDALNRFLAGVERRAFRMARLATSDDDEALDVVQDAMLGFVRNYARKPEAEWPPLFHRTLQSRIVDWHRRSTLRSRFRAWLGRNDDKDGGDPLDEIADVNSPDPARQLLRRDLGSAIETALRKLPTRQRQAFLLRNWEGLDTAETAFAMGCSEGSVKTHLSRAVHALRGMLEEYGP</sequence>
<protein>
    <submittedName>
        <fullName evidence="6">RNA polymerase sigma70 factor</fullName>
    </submittedName>
</protein>
<evidence type="ECO:0000259" key="5">
    <source>
        <dbReference type="Pfam" id="PF08281"/>
    </source>
</evidence>
<dbReference type="Gene3D" id="1.10.10.10">
    <property type="entry name" value="Winged helix-like DNA-binding domain superfamily/Winged helix DNA-binding domain"/>
    <property type="match status" value="1"/>
</dbReference>
<dbReference type="InterPro" id="IPR013249">
    <property type="entry name" value="RNA_pol_sigma70_r4_t2"/>
</dbReference>
<dbReference type="SUPFAM" id="SSF88946">
    <property type="entry name" value="Sigma2 domain of RNA polymerase sigma factors"/>
    <property type="match status" value="1"/>
</dbReference>
<evidence type="ECO:0000256" key="4">
    <source>
        <dbReference type="ARBA" id="ARBA00023163"/>
    </source>
</evidence>
<proteinExistence type="inferred from homology"/>
<dbReference type="InterPro" id="IPR036388">
    <property type="entry name" value="WH-like_DNA-bd_sf"/>
</dbReference>
<dbReference type="GO" id="GO:0016987">
    <property type="term" value="F:sigma factor activity"/>
    <property type="evidence" value="ECO:0007669"/>
    <property type="project" value="UniProtKB-KW"/>
</dbReference>
<evidence type="ECO:0000313" key="6">
    <source>
        <dbReference type="EMBL" id="KIE41400.1"/>
    </source>
</evidence>
<keyword evidence="7" id="KW-1185">Reference proteome</keyword>
<dbReference type="Proteomes" id="UP000031433">
    <property type="component" value="Unassembled WGS sequence"/>
</dbReference>
<keyword evidence="2" id="KW-0805">Transcription regulation</keyword>
<feature type="domain" description="RNA polymerase sigma factor 70 region 4 type 2" evidence="5">
    <location>
        <begin position="121"/>
        <end position="169"/>
    </location>
</feature>
<gene>
    <name evidence="6" type="ORF">SE37_01520</name>
</gene>
<evidence type="ECO:0000313" key="7">
    <source>
        <dbReference type="Proteomes" id="UP000031433"/>
    </source>
</evidence>
<dbReference type="NCBIfam" id="TIGR02937">
    <property type="entry name" value="sigma70-ECF"/>
    <property type="match status" value="1"/>
</dbReference>
<dbReference type="Pfam" id="PF08281">
    <property type="entry name" value="Sigma70_r4_2"/>
    <property type="match status" value="1"/>
</dbReference>
<dbReference type="InterPro" id="IPR013325">
    <property type="entry name" value="RNA_pol_sigma_r2"/>
</dbReference>
<dbReference type="PANTHER" id="PTHR43133:SF64">
    <property type="entry name" value="ECF SIGMA FACTOR"/>
    <property type="match status" value="1"/>
</dbReference>
<dbReference type="GO" id="GO:0003677">
    <property type="term" value="F:DNA binding"/>
    <property type="evidence" value="ECO:0007669"/>
    <property type="project" value="InterPro"/>
</dbReference>
<comment type="caution">
    <text evidence="6">The sequence shown here is derived from an EMBL/GenBank/DDBJ whole genome shotgun (WGS) entry which is preliminary data.</text>
</comment>
<dbReference type="RefSeq" id="WP_039643114.1">
    <property type="nucleotide sequence ID" value="NZ_JXBL01000001.1"/>
</dbReference>
<dbReference type="NCBIfam" id="NF006550">
    <property type="entry name" value="PRK09047.1"/>
    <property type="match status" value="1"/>
</dbReference>
<keyword evidence="3" id="KW-0731">Sigma factor</keyword>
<evidence type="ECO:0000256" key="2">
    <source>
        <dbReference type="ARBA" id="ARBA00023015"/>
    </source>
</evidence>
<evidence type="ECO:0000256" key="3">
    <source>
        <dbReference type="ARBA" id="ARBA00023082"/>
    </source>
</evidence>
<name>A0A0C1U0R4_9BACT</name>
<dbReference type="InterPro" id="IPR014284">
    <property type="entry name" value="RNA_pol_sigma-70_dom"/>
</dbReference>